<keyword evidence="2" id="KW-0238">DNA-binding</keyword>
<sequence>MAGHGLYVLDVVGRSEVTAWRPGVPGIHEVFHARFTDHAYPAHTHDAWTLLLIDSGVVSYEMDRHEHGAQRSFVTLLPPDVPHNGRSVLPEGFRKRVLYLDRAVLDERLIGAAVNVPALHDPTLRLRVRQLHDALGPRTEDLEAQSRFALVTERLDQHLRHAVRAPRAVRDPSLARRLRDLLDARVPDGLSLAEASAELGAHQTHLVRAFSREYGMPPHLYLTGRRVDLARRHLLAGESAAQAAVLAGFYDQSHLTRHFRRTLGTTPAHYARAAR</sequence>
<keyword evidence="6" id="KW-1185">Reference proteome</keyword>
<keyword evidence="1" id="KW-0805">Transcription regulation</keyword>
<proteinExistence type="predicted"/>
<dbReference type="InterPro" id="IPR003313">
    <property type="entry name" value="AraC-bd"/>
</dbReference>
<dbReference type="KEGG" id="kal:KALB_4799"/>
<gene>
    <name evidence="5" type="ORF">KALB_4799</name>
</gene>
<dbReference type="Pfam" id="PF02311">
    <property type="entry name" value="AraC_binding"/>
    <property type="match status" value="1"/>
</dbReference>
<dbReference type="AlphaFoldDB" id="W5WCC3"/>
<name>W5WCC3_9PSEU</name>
<dbReference type="PANTHER" id="PTHR46796">
    <property type="entry name" value="HTH-TYPE TRANSCRIPTIONAL ACTIVATOR RHAS-RELATED"/>
    <property type="match status" value="1"/>
</dbReference>
<dbReference type="SUPFAM" id="SSF51215">
    <property type="entry name" value="Regulatory protein AraC"/>
    <property type="match status" value="1"/>
</dbReference>
<dbReference type="HOGENOM" id="CLU_000445_88_16_11"/>
<dbReference type="PROSITE" id="PS01124">
    <property type="entry name" value="HTH_ARAC_FAMILY_2"/>
    <property type="match status" value="1"/>
</dbReference>
<dbReference type="eggNOG" id="COG2207">
    <property type="taxonomic scope" value="Bacteria"/>
</dbReference>
<dbReference type="Gene3D" id="1.10.10.60">
    <property type="entry name" value="Homeodomain-like"/>
    <property type="match status" value="1"/>
</dbReference>
<dbReference type="GO" id="GO:0003700">
    <property type="term" value="F:DNA-binding transcription factor activity"/>
    <property type="evidence" value="ECO:0007669"/>
    <property type="project" value="InterPro"/>
</dbReference>
<protein>
    <recommendedName>
        <fullName evidence="4">HTH araC/xylS-type domain-containing protein</fullName>
    </recommendedName>
</protein>
<evidence type="ECO:0000256" key="3">
    <source>
        <dbReference type="ARBA" id="ARBA00023163"/>
    </source>
</evidence>
<dbReference type="GO" id="GO:0043565">
    <property type="term" value="F:sequence-specific DNA binding"/>
    <property type="evidence" value="ECO:0007669"/>
    <property type="project" value="InterPro"/>
</dbReference>
<organism evidence="5 6">
    <name type="scientific">Kutzneria albida DSM 43870</name>
    <dbReference type="NCBI Taxonomy" id="1449976"/>
    <lineage>
        <taxon>Bacteria</taxon>
        <taxon>Bacillati</taxon>
        <taxon>Actinomycetota</taxon>
        <taxon>Actinomycetes</taxon>
        <taxon>Pseudonocardiales</taxon>
        <taxon>Pseudonocardiaceae</taxon>
        <taxon>Kutzneria</taxon>
    </lineage>
</organism>
<evidence type="ECO:0000256" key="2">
    <source>
        <dbReference type="ARBA" id="ARBA00023125"/>
    </source>
</evidence>
<dbReference type="SMART" id="SM00342">
    <property type="entry name" value="HTH_ARAC"/>
    <property type="match status" value="1"/>
</dbReference>
<dbReference type="InterPro" id="IPR037923">
    <property type="entry name" value="HTH-like"/>
</dbReference>
<reference evidence="5 6" key="1">
    <citation type="journal article" date="2014" name="BMC Genomics">
        <title>Complete genome sequence of producer of the glycopeptide antibiotic Aculeximycin Kutzneria albida DSM 43870T, a representative of minor genus of Pseudonocardiaceae.</title>
        <authorList>
            <person name="Rebets Y."/>
            <person name="Tokovenko B."/>
            <person name="Lushchyk I."/>
            <person name="Ruckert C."/>
            <person name="Zaburannyi N."/>
            <person name="Bechthold A."/>
            <person name="Kalinowski J."/>
            <person name="Luzhetskyy A."/>
        </authorList>
    </citation>
    <scope>NUCLEOTIDE SEQUENCE [LARGE SCALE GENOMIC DNA]</scope>
    <source>
        <strain evidence="5">DSM 43870</strain>
    </source>
</reference>
<dbReference type="Proteomes" id="UP000019225">
    <property type="component" value="Chromosome"/>
</dbReference>
<dbReference type="InterPro" id="IPR050204">
    <property type="entry name" value="AraC_XylS_family_regulators"/>
</dbReference>
<evidence type="ECO:0000259" key="4">
    <source>
        <dbReference type="PROSITE" id="PS01124"/>
    </source>
</evidence>
<dbReference type="PATRIC" id="fig|1449976.3.peg.4832"/>
<accession>W5WCC3</accession>
<evidence type="ECO:0000256" key="1">
    <source>
        <dbReference type="ARBA" id="ARBA00023015"/>
    </source>
</evidence>
<evidence type="ECO:0000313" key="5">
    <source>
        <dbReference type="EMBL" id="AHH98161.1"/>
    </source>
</evidence>
<dbReference type="Pfam" id="PF12833">
    <property type="entry name" value="HTH_18"/>
    <property type="match status" value="1"/>
</dbReference>
<dbReference type="InterPro" id="IPR009057">
    <property type="entry name" value="Homeodomain-like_sf"/>
</dbReference>
<dbReference type="InterPro" id="IPR018060">
    <property type="entry name" value="HTH_AraC"/>
</dbReference>
<dbReference type="EMBL" id="CP007155">
    <property type="protein sequence ID" value="AHH98161.1"/>
    <property type="molecule type" value="Genomic_DNA"/>
</dbReference>
<dbReference type="PANTHER" id="PTHR46796:SF2">
    <property type="entry name" value="TRANSCRIPTIONAL REGULATORY PROTEIN"/>
    <property type="match status" value="1"/>
</dbReference>
<feature type="domain" description="HTH araC/xylS-type" evidence="4">
    <location>
        <begin position="176"/>
        <end position="273"/>
    </location>
</feature>
<evidence type="ECO:0000313" key="6">
    <source>
        <dbReference type="Proteomes" id="UP000019225"/>
    </source>
</evidence>
<dbReference type="STRING" id="1449976.KALB_4799"/>
<dbReference type="SUPFAM" id="SSF46689">
    <property type="entry name" value="Homeodomain-like"/>
    <property type="match status" value="2"/>
</dbReference>
<keyword evidence="3" id="KW-0804">Transcription</keyword>